<keyword evidence="9" id="KW-1185">Reference proteome</keyword>
<sequence>MPGPQSSHKSFTVVSASRGDNKKISRKAVKRELFTNDSDENDVWDSSSRRPLQQSRPKKVRVICTDPDATDSSDDEDISGNIVLGLNRFLRGGGFHHGRRHVQEIELHKECTLLSSSSSDSEEVEEADVPSYHSVFTAATTMPQCGLNCASSLGTTAFSSEKELPNKSVKSPGSSQANKRADRKAVRRLSKKEQPSEKNSIKGSASNCPSSLSTSSKTEAAAAAHKLEVGKQPPRQKYRGVRQRPWGKWAAEIRDPSKGVRLWLGTYDTAEEAARAYDKAAKEIRGPLALTNFEGMVVPSSDDDVLRVCHARPLSQPEVRAGGEHGETQEGENAYSVGGIAVQAEGSSEEVYDEDESFEEQLEKQFHDFPHPAAAGEECGFFVCSPSSVVTTDGRNSSFSQHSLCSFRECSEHSVVCDQILSGDENLFEGCLVVESTASLEDCDTAGEQQQRTFNHCCSDADLGVAGQNNVCEDVMELSQACFEDADFIFDMSNSAAAAAGEEELQGGELMMDLSAISFDLLLDDGDDIADLVCGNPTINWFGTSDISVA</sequence>
<dbReference type="PANTHER" id="PTHR31194:SF140">
    <property type="entry name" value="ETHYLENE-RESPONSIVE TRANSCRIPTION FACTOR CRF2"/>
    <property type="match status" value="1"/>
</dbReference>
<evidence type="ECO:0000256" key="1">
    <source>
        <dbReference type="ARBA" id="ARBA00004123"/>
    </source>
</evidence>
<dbReference type="CDD" id="cd00018">
    <property type="entry name" value="AP2"/>
    <property type="match status" value="1"/>
</dbReference>
<gene>
    <name evidence="8" type="ORF">CSSPTR1EN2_LOCUS23112</name>
</gene>
<evidence type="ECO:0000259" key="7">
    <source>
        <dbReference type="PROSITE" id="PS51032"/>
    </source>
</evidence>
<name>A0ABP0V596_9BRYO</name>
<evidence type="ECO:0000256" key="6">
    <source>
        <dbReference type="SAM" id="MobiDB-lite"/>
    </source>
</evidence>
<dbReference type="InterPro" id="IPR016177">
    <property type="entry name" value="DNA-bd_dom_sf"/>
</dbReference>
<reference evidence="8" key="1">
    <citation type="submission" date="2024-02" db="EMBL/GenBank/DDBJ databases">
        <authorList>
            <consortium name="ELIXIR-Norway"/>
            <consortium name="Elixir Norway"/>
        </authorList>
    </citation>
    <scope>NUCLEOTIDE SEQUENCE</scope>
</reference>
<dbReference type="InterPro" id="IPR001471">
    <property type="entry name" value="AP2/ERF_dom"/>
</dbReference>
<dbReference type="InterPro" id="IPR050913">
    <property type="entry name" value="AP2/ERF_ERF"/>
</dbReference>
<feature type="compositionally biased region" description="Polar residues" evidence="6">
    <location>
        <begin position="168"/>
        <end position="178"/>
    </location>
</feature>
<dbReference type="EMBL" id="OZ019901">
    <property type="protein sequence ID" value="CAK9236712.1"/>
    <property type="molecule type" value="Genomic_DNA"/>
</dbReference>
<dbReference type="SUPFAM" id="SSF54171">
    <property type="entry name" value="DNA-binding domain"/>
    <property type="match status" value="1"/>
</dbReference>
<protein>
    <recommendedName>
        <fullName evidence="7">AP2/ERF domain-containing protein</fullName>
    </recommendedName>
</protein>
<dbReference type="PRINTS" id="PR00367">
    <property type="entry name" value="ETHRSPELEMNT"/>
</dbReference>
<accession>A0ABP0V596</accession>
<keyword evidence="5" id="KW-0539">Nucleus</keyword>
<evidence type="ECO:0000256" key="2">
    <source>
        <dbReference type="ARBA" id="ARBA00023015"/>
    </source>
</evidence>
<organism evidence="8 9">
    <name type="scientific">Sphagnum troendelagicum</name>
    <dbReference type="NCBI Taxonomy" id="128251"/>
    <lineage>
        <taxon>Eukaryota</taxon>
        <taxon>Viridiplantae</taxon>
        <taxon>Streptophyta</taxon>
        <taxon>Embryophyta</taxon>
        <taxon>Bryophyta</taxon>
        <taxon>Sphagnophytina</taxon>
        <taxon>Sphagnopsida</taxon>
        <taxon>Sphagnales</taxon>
        <taxon>Sphagnaceae</taxon>
        <taxon>Sphagnum</taxon>
    </lineage>
</organism>
<dbReference type="PANTHER" id="PTHR31194">
    <property type="entry name" value="SHN SHINE , DNA BINDING / TRANSCRIPTION FACTOR"/>
    <property type="match status" value="1"/>
</dbReference>
<feature type="compositionally biased region" description="Polar residues" evidence="6">
    <location>
        <begin position="1"/>
        <end position="15"/>
    </location>
</feature>
<evidence type="ECO:0000313" key="8">
    <source>
        <dbReference type="EMBL" id="CAK9236712.1"/>
    </source>
</evidence>
<feature type="domain" description="AP2/ERF" evidence="7">
    <location>
        <begin position="237"/>
        <end position="294"/>
    </location>
</feature>
<feature type="compositionally biased region" description="Low complexity" evidence="6">
    <location>
        <begin position="204"/>
        <end position="224"/>
    </location>
</feature>
<dbReference type="Gene3D" id="3.30.730.10">
    <property type="entry name" value="AP2/ERF domain"/>
    <property type="match status" value="1"/>
</dbReference>
<dbReference type="PROSITE" id="PS51032">
    <property type="entry name" value="AP2_ERF"/>
    <property type="match status" value="1"/>
</dbReference>
<evidence type="ECO:0000256" key="5">
    <source>
        <dbReference type="ARBA" id="ARBA00023242"/>
    </source>
</evidence>
<dbReference type="Pfam" id="PF00847">
    <property type="entry name" value="AP2"/>
    <property type="match status" value="1"/>
</dbReference>
<keyword evidence="3" id="KW-0238">DNA-binding</keyword>
<evidence type="ECO:0000256" key="4">
    <source>
        <dbReference type="ARBA" id="ARBA00023163"/>
    </source>
</evidence>
<proteinExistence type="predicted"/>
<evidence type="ECO:0000256" key="3">
    <source>
        <dbReference type="ARBA" id="ARBA00023125"/>
    </source>
</evidence>
<evidence type="ECO:0000313" key="9">
    <source>
        <dbReference type="Proteomes" id="UP001497512"/>
    </source>
</evidence>
<keyword evidence="2" id="KW-0805">Transcription regulation</keyword>
<dbReference type="InterPro" id="IPR036955">
    <property type="entry name" value="AP2/ERF_dom_sf"/>
</dbReference>
<comment type="subcellular location">
    <subcellularLocation>
        <location evidence="1">Nucleus</location>
    </subcellularLocation>
</comment>
<dbReference type="SMART" id="SM00380">
    <property type="entry name" value="AP2"/>
    <property type="match status" value="1"/>
</dbReference>
<feature type="compositionally biased region" description="Basic and acidic residues" evidence="6">
    <location>
        <begin position="191"/>
        <end position="200"/>
    </location>
</feature>
<feature type="region of interest" description="Disordered" evidence="6">
    <location>
        <begin position="1"/>
        <end position="60"/>
    </location>
</feature>
<feature type="region of interest" description="Disordered" evidence="6">
    <location>
        <begin position="160"/>
        <end position="243"/>
    </location>
</feature>
<keyword evidence="4" id="KW-0804">Transcription</keyword>
<dbReference type="Proteomes" id="UP001497512">
    <property type="component" value="Chromosome 9"/>
</dbReference>